<keyword evidence="1" id="KW-0472">Membrane</keyword>
<gene>
    <name evidence="2" type="ORF">QuyetLC_44940</name>
</gene>
<keyword evidence="1" id="KW-1133">Transmembrane helix</keyword>
<comment type="caution">
    <text evidence="2">The sequence shown here is derived from an EMBL/GenBank/DDBJ whole genome shotgun (WGS) entry which is preliminary data.</text>
</comment>
<organism evidence="2">
    <name type="scientific">Bacillus anthracis</name>
    <name type="common">anthrax bacterium</name>
    <dbReference type="NCBI Taxonomy" id="1392"/>
    <lineage>
        <taxon>Bacteria</taxon>
        <taxon>Bacillati</taxon>
        <taxon>Bacillota</taxon>
        <taxon>Bacilli</taxon>
        <taxon>Bacillales</taxon>
        <taxon>Bacillaceae</taxon>
        <taxon>Bacillus</taxon>
        <taxon>Bacillus cereus group</taxon>
    </lineage>
</organism>
<evidence type="ECO:0000256" key="1">
    <source>
        <dbReference type="SAM" id="Phobius"/>
    </source>
</evidence>
<accession>A0A640MIW7</accession>
<proteinExistence type="predicted"/>
<keyword evidence="1" id="KW-0812">Transmembrane</keyword>
<protein>
    <submittedName>
        <fullName evidence="2">Uncharacterized protein</fullName>
    </submittedName>
</protein>
<reference evidence="2" key="2">
    <citation type="submission" date="2019-12" db="EMBL/GenBank/DDBJ databases">
        <authorList>
            <person name="Hoang T.H.H."/>
            <person name="Okutani A."/>
        </authorList>
    </citation>
    <scope>NUCLEOTIDE SEQUENCE</scope>
    <source>
        <strain evidence="2">QuyetLC</strain>
    </source>
</reference>
<dbReference type="EMBL" id="BLEY01000065">
    <property type="protein sequence ID" value="GEU13792.1"/>
    <property type="molecule type" value="Genomic_DNA"/>
</dbReference>
<sequence length="225" mass="25453">MTNGTSQGLFVVVAIVIFGIFVLISYLLFRDNLKPSLSSIFNDGLEQAENSLDNYDGKNHIGDGLTITRGYISNYLHENGAPISENSVYLKNKDLNIIELTSEEASEKWNYSEKNNTIMVKGIGVLYKNVYSKSLEKYLDEETQNATSTHKITGDIVNFTYTQKFIDSKSIKNNRSEDVAGAYLSYGNSIQLDKEYTFTQTLTNNYSGKVTQETYKFKFIINDNK</sequence>
<evidence type="ECO:0000313" key="2">
    <source>
        <dbReference type="EMBL" id="GEU13792.1"/>
    </source>
</evidence>
<feature type="transmembrane region" description="Helical" evidence="1">
    <location>
        <begin position="6"/>
        <end position="29"/>
    </location>
</feature>
<reference evidence="2" key="1">
    <citation type="submission" date="2019-12" db="EMBL/GenBank/DDBJ databases">
        <title>Epidemiological and comparative genomic analysis of Bacillus anthracis isolated from northern Vietnam.</title>
        <authorList>
            <person name="Hoang T.T.H."/>
            <person name="Dang D.A."/>
            <person name="Pham M.H."/>
            <person name="Luong M.H."/>
            <person name="Tran N.D."/>
            <person name="Nguyen T.H."/>
            <person name="Nguyen T.T."/>
            <person name="Inoue S."/>
            <person name="Morikawa S."/>
            <person name="Okutani A."/>
        </authorList>
    </citation>
    <scope>NUCLEOTIDE SEQUENCE</scope>
    <source>
        <strain evidence="2">QuyetLC</strain>
    </source>
</reference>
<dbReference type="AlphaFoldDB" id="A0A640MIW7"/>
<name>A0A640MIW7_BACAN</name>